<dbReference type="Gene3D" id="3.60.40.10">
    <property type="entry name" value="PPM-type phosphatase domain"/>
    <property type="match status" value="1"/>
</dbReference>
<dbReference type="InterPro" id="IPR015655">
    <property type="entry name" value="PP2C"/>
</dbReference>
<proteinExistence type="predicted"/>
<evidence type="ECO:0000313" key="4">
    <source>
        <dbReference type="Proteomes" id="UP001529338"/>
    </source>
</evidence>
<name>A0ABT7SC56_9CELL</name>
<protein>
    <submittedName>
        <fullName evidence="3">Protein phosphatase 2C domain-containing protein</fullName>
    </submittedName>
</protein>
<dbReference type="Pfam" id="PF13672">
    <property type="entry name" value="PP2C_2"/>
    <property type="match status" value="1"/>
</dbReference>
<evidence type="ECO:0000256" key="1">
    <source>
        <dbReference type="SAM" id="MobiDB-lite"/>
    </source>
</evidence>
<evidence type="ECO:0000259" key="2">
    <source>
        <dbReference type="PROSITE" id="PS51746"/>
    </source>
</evidence>
<dbReference type="RefSeq" id="WP_289453287.1">
    <property type="nucleotide sequence ID" value="NZ_JAUCGQ010000001.1"/>
</dbReference>
<dbReference type="SMART" id="SM00331">
    <property type="entry name" value="PP2C_SIG"/>
    <property type="match status" value="1"/>
</dbReference>
<dbReference type="InterPro" id="IPR001932">
    <property type="entry name" value="PPM-type_phosphatase-like_dom"/>
</dbReference>
<comment type="caution">
    <text evidence="3">The sequence shown here is derived from an EMBL/GenBank/DDBJ whole genome shotgun (WGS) entry which is preliminary data.</text>
</comment>
<reference evidence="3 4" key="1">
    <citation type="submission" date="2023-06" db="EMBL/GenBank/DDBJ databases">
        <title>Cellulomonas sp. MW4 Whole genome sequence.</title>
        <authorList>
            <person name="Park S."/>
        </authorList>
    </citation>
    <scope>NUCLEOTIDE SEQUENCE [LARGE SCALE GENOMIC DNA]</scope>
    <source>
        <strain evidence="3 4">MW4</strain>
    </source>
</reference>
<dbReference type="SMART" id="SM00332">
    <property type="entry name" value="PP2Cc"/>
    <property type="match status" value="1"/>
</dbReference>
<accession>A0ABT7SC56</accession>
<dbReference type="PANTHER" id="PTHR47992">
    <property type="entry name" value="PROTEIN PHOSPHATASE"/>
    <property type="match status" value="1"/>
</dbReference>
<dbReference type="Proteomes" id="UP001529338">
    <property type="component" value="Unassembled WGS sequence"/>
</dbReference>
<sequence>MRTSWGSATDRGLVREVNEDALLAYPPVFLVADGMGGHDAGDLASRIAVEEFAQLAGQAAASADDVHACFARTATRIRGEFTGGRQGGTTVAGVAVTEHDGGSYWLVFNVGDSRVYRWNEEGLERVSVDHSVVQELLDQGAIDPAEVASHPERHVLTRALGTGEAHEPDYWLLPAGRTDRLLICTDGLTRDVGDAELGAVLADVADPQEAATRLVGLALDRGGRDNVSVVVVDVATTIGANDDAHITVPRLGADLGPHLWDEMLNGATVPRARRTEPPADTIEGNAP</sequence>
<feature type="domain" description="PPM-type phosphatase" evidence="2">
    <location>
        <begin position="4"/>
        <end position="234"/>
    </location>
</feature>
<evidence type="ECO:0000313" key="3">
    <source>
        <dbReference type="EMBL" id="MDM7853768.1"/>
    </source>
</evidence>
<dbReference type="PROSITE" id="PS51746">
    <property type="entry name" value="PPM_2"/>
    <property type="match status" value="1"/>
</dbReference>
<dbReference type="EMBL" id="JAUCGQ010000001">
    <property type="protein sequence ID" value="MDM7853768.1"/>
    <property type="molecule type" value="Genomic_DNA"/>
</dbReference>
<dbReference type="SUPFAM" id="SSF81606">
    <property type="entry name" value="PP2C-like"/>
    <property type="match status" value="1"/>
</dbReference>
<keyword evidence="4" id="KW-1185">Reference proteome</keyword>
<gene>
    <name evidence="3" type="ORF">QRT04_02395</name>
</gene>
<dbReference type="CDD" id="cd00143">
    <property type="entry name" value="PP2Cc"/>
    <property type="match status" value="1"/>
</dbReference>
<dbReference type="InterPro" id="IPR036457">
    <property type="entry name" value="PPM-type-like_dom_sf"/>
</dbReference>
<feature type="region of interest" description="Disordered" evidence="1">
    <location>
        <begin position="268"/>
        <end position="287"/>
    </location>
</feature>
<organism evidence="3 4">
    <name type="scientific">Cellulomonas alba</name>
    <dbReference type="NCBI Taxonomy" id="3053467"/>
    <lineage>
        <taxon>Bacteria</taxon>
        <taxon>Bacillati</taxon>
        <taxon>Actinomycetota</taxon>
        <taxon>Actinomycetes</taxon>
        <taxon>Micrococcales</taxon>
        <taxon>Cellulomonadaceae</taxon>
        <taxon>Cellulomonas</taxon>
    </lineage>
</organism>